<sequence>MIELQVRPSLINFTQSCKSLKLPCGSSFCQNLLGIYRPTNM</sequence>
<dbReference type="Proteomes" id="UP001055439">
    <property type="component" value="Chromosome 4"/>
</dbReference>
<organism evidence="1 2">
    <name type="scientific">Musa troglodytarum</name>
    <name type="common">fe'i banana</name>
    <dbReference type="NCBI Taxonomy" id="320322"/>
    <lineage>
        <taxon>Eukaryota</taxon>
        <taxon>Viridiplantae</taxon>
        <taxon>Streptophyta</taxon>
        <taxon>Embryophyta</taxon>
        <taxon>Tracheophyta</taxon>
        <taxon>Spermatophyta</taxon>
        <taxon>Magnoliopsida</taxon>
        <taxon>Liliopsida</taxon>
        <taxon>Zingiberales</taxon>
        <taxon>Musaceae</taxon>
        <taxon>Musa</taxon>
    </lineage>
</organism>
<dbReference type="AlphaFoldDB" id="A0A9E7FKI7"/>
<accession>A0A9E7FKI7</accession>
<keyword evidence="2" id="KW-1185">Reference proteome</keyword>
<evidence type="ECO:0000313" key="2">
    <source>
        <dbReference type="Proteomes" id="UP001055439"/>
    </source>
</evidence>
<name>A0A9E7FKI7_9LILI</name>
<gene>
    <name evidence="1" type="ORF">MUK42_36674</name>
</gene>
<proteinExistence type="predicted"/>
<protein>
    <submittedName>
        <fullName evidence="1">Uncharacterized protein</fullName>
    </submittedName>
</protein>
<evidence type="ECO:0000313" key="1">
    <source>
        <dbReference type="EMBL" id="URD97430.1"/>
    </source>
</evidence>
<dbReference type="EMBL" id="CP097506">
    <property type="protein sequence ID" value="URD97430.1"/>
    <property type="molecule type" value="Genomic_DNA"/>
</dbReference>
<reference evidence="1" key="1">
    <citation type="submission" date="2022-05" db="EMBL/GenBank/DDBJ databases">
        <title>The Musa troglodytarum L. genome provides insights into the mechanism of non-climacteric behaviour and enrichment of carotenoids.</title>
        <authorList>
            <person name="Wang J."/>
        </authorList>
    </citation>
    <scope>NUCLEOTIDE SEQUENCE</scope>
    <source>
        <tissue evidence="1">Leaf</tissue>
    </source>
</reference>